<evidence type="ECO:0000313" key="2">
    <source>
        <dbReference type="Proteomes" id="UP000000305"/>
    </source>
</evidence>
<dbReference type="KEGG" id="dpx:DAPPUDRAFT_236026"/>
<reference evidence="1 2" key="1">
    <citation type="journal article" date="2011" name="Science">
        <title>The ecoresponsive genome of Daphnia pulex.</title>
        <authorList>
            <person name="Colbourne J.K."/>
            <person name="Pfrender M.E."/>
            <person name="Gilbert D."/>
            <person name="Thomas W.K."/>
            <person name="Tucker A."/>
            <person name="Oakley T.H."/>
            <person name="Tokishita S."/>
            <person name="Aerts A."/>
            <person name="Arnold G.J."/>
            <person name="Basu M.K."/>
            <person name="Bauer D.J."/>
            <person name="Caceres C.E."/>
            <person name="Carmel L."/>
            <person name="Casola C."/>
            <person name="Choi J.H."/>
            <person name="Detter J.C."/>
            <person name="Dong Q."/>
            <person name="Dusheyko S."/>
            <person name="Eads B.D."/>
            <person name="Frohlich T."/>
            <person name="Geiler-Samerotte K.A."/>
            <person name="Gerlach D."/>
            <person name="Hatcher P."/>
            <person name="Jogdeo S."/>
            <person name="Krijgsveld J."/>
            <person name="Kriventseva E.V."/>
            <person name="Kultz D."/>
            <person name="Laforsch C."/>
            <person name="Lindquist E."/>
            <person name="Lopez J."/>
            <person name="Manak J.R."/>
            <person name="Muller J."/>
            <person name="Pangilinan J."/>
            <person name="Patwardhan R.P."/>
            <person name="Pitluck S."/>
            <person name="Pritham E.J."/>
            <person name="Rechtsteiner A."/>
            <person name="Rho M."/>
            <person name="Rogozin I.B."/>
            <person name="Sakarya O."/>
            <person name="Salamov A."/>
            <person name="Schaack S."/>
            <person name="Shapiro H."/>
            <person name="Shiga Y."/>
            <person name="Skalitzky C."/>
            <person name="Smith Z."/>
            <person name="Souvorov A."/>
            <person name="Sung W."/>
            <person name="Tang Z."/>
            <person name="Tsuchiya D."/>
            <person name="Tu H."/>
            <person name="Vos H."/>
            <person name="Wang M."/>
            <person name="Wolf Y.I."/>
            <person name="Yamagata H."/>
            <person name="Yamada T."/>
            <person name="Ye Y."/>
            <person name="Shaw J.R."/>
            <person name="Andrews J."/>
            <person name="Crease T.J."/>
            <person name="Tang H."/>
            <person name="Lucas S.M."/>
            <person name="Robertson H.M."/>
            <person name="Bork P."/>
            <person name="Koonin E.V."/>
            <person name="Zdobnov E.M."/>
            <person name="Grigoriev I.V."/>
            <person name="Lynch M."/>
            <person name="Boore J.L."/>
        </authorList>
    </citation>
    <scope>NUCLEOTIDE SEQUENCE [LARGE SCALE GENOMIC DNA]</scope>
</reference>
<gene>
    <name evidence="1" type="ORF">DAPPUDRAFT_236026</name>
</gene>
<dbReference type="EMBL" id="GL732528">
    <property type="protein sequence ID" value="EFX87223.1"/>
    <property type="molecule type" value="Genomic_DNA"/>
</dbReference>
<dbReference type="HOGENOM" id="CLU_3126484_0_0_1"/>
<evidence type="ECO:0000313" key="1">
    <source>
        <dbReference type="EMBL" id="EFX87223.1"/>
    </source>
</evidence>
<protein>
    <submittedName>
        <fullName evidence="1">Uncharacterized protein</fullName>
    </submittedName>
</protein>
<name>E9FZR1_DAPPU</name>
<dbReference type="Proteomes" id="UP000000305">
    <property type="component" value="Unassembled WGS sequence"/>
</dbReference>
<accession>E9FZR1</accession>
<organism evidence="1 2">
    <name type="scientific">Daphnia pulex</name>
    <name type="common">Water flea</name>
    <dbReference type="NCBI Taxonomy" id="6669"/>
    <lineage>
        <taxon>Eukaryota</taxon>
        <taxon>Metazoa</taxon>
        <taxon>Ecdysozoa</taxon>
        <taxon>Arthropoda</taxon>
        <taxon>Crustacea</taxon>
        <taxon>Branchiopoda</taxon>
        <taxon>Diplostraca</taxon>
        <taxon>Cladocera</taxon>
        <taxon>Anomopoda</taxon>
        <taxon>Daphniidae</taxon>
        <taxon>Daphnia</taxon>
    </lineage>
</organism>
<sequence length="50" mass="5477">MMMKSDKKGGTSVGHIVDSTATQISVPTIDTTHFVVLFVKTIRSSRLELL</sequence>
<dbReference type="InParanoid" id="E9FZR1"/>
<dbReference type="AlphaFoldDB" id="E9FZR1"/>
<proteinExistence type="predicted"/>
<keyword evidence="2" id="KW-1185">Reference proteome</keyword>